<dbReference type="Proteomes" id="UP001153269">
    <property type="component" value="Unassembled WGS sequence"/>
</dbReference>
<reference evidence="2" key="1">
    <citation type="submission" date="2020-03" db="EMBL/GenBank/DDBJ databases">
        <authorList>
            <person name="Weist P."/>
        </authorList>
    </citation>
    <scope>NUCLEOTIDE SEQUENCE</scope>
</reference>
<evidence type="ECO:0000313" key="2">
    <source>
        <dbReference type="EMBL" id="CAB1435518.1"/>
    </source>
</evidence>
<dbReference type="AlphaFoldDB" id="A0A9N7YL27"/>
<keyword evidence="3" id="KW-1185">Reference proteome</keyword>
<dbReference type="EMBL" id="CADEAL010001779">
    <property type="protein sequence ID" value="CAB1435518.1"/>
    <property type="molecule type" value="Genomic_DNA"/>
</dbReference>
<name>A0A9N7YL27_PLEPL</name>
<organism evidence="2 3">
    <name type="scientific">Pleuronectes platessa</name>
    <name type="common">European plaice</name>
    <dbReference type="NCBI Taxonomy" id="8262"/>
    <lineage>
        <taxon>Eukaryota</taxon>
        <taxon>Metazoa</taxon>
        <taxon>Chordata</taxon>
        <taxon>Craniata</taxon>
        <taxon>Vertebrata</taxon>
        <taxon>Euteleostomi</taxon>
        <taxon>Actinopterygii</taxon>
        <taxon>Neopterygii</taxon>
        <taxon>Teleostei</taxon>
        <taxon>Neoteleostei</taxon>
        <taxon>Acanthomorphata</taxon>
        <taxon>Carangaria</taxon>
        <taxon>Pleuronectiformes</taxon>
        <taxon>Pleuronectoidei</taxon>
        <taxon>Pleuronectidae</taxon>
        <taxon>Pleuronectes</taxon>
    </lineage>
</organism>
<comment type="caution">
    <text evidence="2">The sequence shown here is derived from an EMBL/GenBank/DDBJ whole genome shotgun (WGS) entry which is preliminary data.</text>
</comment>
<protein>
    <submittedName>
        <fullName evidence="2">Uncharacterized protein</fullName>
    </submittedName>
</protein>
<feature type="region of interest" description="Disordered" evidence="1">
    <location>
        <begin position="1"/>
        <end position="33"/>
    </location>
</feature>
<proteinExistence type="predicted"/>
<sequence length="146" mass="16052">MRQCPFGEPQHSPRHLRNNGIHSRDAANPAKPTGVFRDLARCHREREEPKAQGSTGGVTLMLDCPNAPTGEITCRSEDAHSPEGLKSENEAKISRVSILPSSTSGARVCNRAVERRWQVLCWDSLESLLCSRGDRLRPLSSALKGP</sequence>
<gene>
    <name evidence="2" type="ORF">PLEPLA_LOCUS23588</name>
</gene>
<accession>A0A9N7YL27</accession>
<evidence type="ECO:0000313" key="3">
    <source>
        <dbReference type="Proteomes" id="UP001153269"/>
    </source>
</evidence>
<evidence type="ECO:0000256" key="1">
    <source>
        <dbReference type="SAM" id="MobiDB-lite"/>
    </source>
</evidence>